<dbReference type="EMBL" id="JBFAEG010000045">
    <property type="protein sequence ID" value="MEU5713100.1"/>
    <property type="molecule type" value="Genomic_DNA"/>
</dbReference>
<dbReference type="Proteomes" id="UP001551011">
    <property type="component" value="Unassembled WGS sequence"/>
</dbReference>
<comment type="caution">
    <text evidence="2">The sequence shown here is derived from an EMBL/GenBank/DDBJ whole genome shotgun (WGS) entry which is preliminary data.</text>
</comment>
<gene>
    <name evidence="2" type="ORF">AB0H04_40870</name>
</gene>
<proteinExistence type="predicted"/>
<evidence type="ECO:0000256" key="1">
    <source>
        <dbReference type="SAM" id="MobiDB-lite"/>
    </source>
</evidence>
<feature type="region of interest" description="Disordered" evidence="1">
    <location>
        <begin position="20"/>
        <end position="69"/>
    </location>
</feature>
<feature type="compositionally biased region" description="Basic and acidic residues" evidence="1">
    <location>
        <begin position="60"/>
        <end position="69"/>
    </location>
</feature>
<reference evidence="2 3" key="1">
    <citation type="submission" date="2024-06" db="EMBL/GenBank/DDBJ databases">
        <title>The Natural Products Discovery Center: Release of the First 8490 Sequenced Strains for Exploring Actinobacteria Biosynthetic Diversity.</title>
        <authorList>
            <person name="Kalkreuter E."/>
            <person name="Kautsar S.A."/>
            <person name="Yang D."/>
            <person name="Bader C.D."/>
            <person name="Teijaro C.N."/>
            <person name="Fluegel L."/>
            <person name="Davis C.M."/>
            <person name="Simpson J.R."/>
            <person name="Lauterbach L."/>
            <person name="Steele A.D."/>
            <person name="Gui C."/>
            <person name="Meng S."/>
            <person name="Li G."/>
            <person name="Viehrig K."/>
            <person name="Ye F."/>
            <person name="Su P."/>
            <person name="Kiefer A.F."/>
            <person name="Nichols A."/>
            <person name="Cepeda A.J."/>
            <person name="Yan W."/>
            <person name="Fan B."/>
            <person name="Jiang Y."/>
            <person name="Adhikari A."/>
            <person name="Zheng C.-J."/>
            <person name="Schuster L."/>
            <person name="Cowan T.M."/>
            <person name="Smanski M.J."/>
            <person name="Chevrette M.G."/>
            <person name="De Carvalho L.P.S."/>
            <person name="Shen B."/>
        </authorList>
    </citation>
    <scope>NUCLEOTIDE SEQUENCE [LARGE SCALE GENOMIC DNA]</scope>
    <source>
        <strain evidence="2 3">NPDC020594</strain>
    </source>
</reference>
<dbReference type="Pfam" id="PF19534">
    <property type="entry name" value="DUF6059"/>
    <property type="match status" value="1"/>
</dbReference>
<keyword evidence="3" id="KW-1185">Reference proteome</keyword>
<accession>A0ABV3AMU5</accession>
<evidence type="ECO:0000313" key="3">
    <source>
        <dbReference type="Proteomes" id="UP001551011"/>
    </source>
</evidence>
<protein>
    <submittedName>
        <fullName evidence="2">DUF6059 family protein</fullName>
    </submittedName>
</protein>
<dbReference type="RefSeq" id="WP_030991280.1">
    <property type="nucleotide sequence ID" value="NZ_JBEXDP010000049.1"/>
</dbReference>
<organism evidence="2 3">
    <name type="scientific">Streptomyces flaveolus</name>
    <dbReference type="NCBI Taxonomy" id="67297"/>
    <lineage>
        <taxon>Bacteria</taxon>
        <taxon>Bacillati</taxon>
        <taxon>Actinomycetota</taxon>
        <taxon>Actinomycetes</taxon>
        <taxon>Kitasatosporales</taxon>
        <taxon>Streptomycetaceae</taxon>
        <taxon>Streptomyces</taxon>
    </lineage>
</organism>
<evidence type="ECO:0000313" key="2">
    <source>
        <dbReference type="EMBL" id="MEU5713100.1"/>
    </source>
</evidence>
<name>A0ABV3AMU5_9ACTN</name>
<dbReference type="InterPro" id="IPR045701">
    <property type="entry name" value="DUF6059"/>
</dbReference>
<sequence length="69" mass="7647">MLELLVRCLRMLGEAVVHFGLQWHPPPPPPDPPADRSAGSLTGPPPGHPERLCADPLPPELERLRFDPR</sequence>